<organism evidence="1 2">
    <name type="scientific">Nepenthes gracilis</name>
    <name type="common">Slender pitcher plant</name>
    <dbReference type="NCBI Taxonomy" id="150966"/>
    <lineage>
        <taxon>Eukaryota</taxon>
        <taxon>Viridiplantae</taxon>
        <taxon>Streptophyta</taxon>
        <taxon>Embryophyta</taxon>
        <taxon>Tracheophyta</taxon>
        <taxon>Spermatophyta</taxon>
        <taxon>Magnoliopsida</taxon>
        <taxon>eudicotyledons</taxon>
        <taxon>Gunneridae</taxon>
        <taxon>Pentapetalae</taxon>
        <taxon>Caryophyllales</taxon>
        <taxon>Nepenthaceae</taxon>
        <taxon>Nepenthes</taxon>
    </lineage>
</organism>
<dbReference type="AlphaFoldDB" id="A0AAD3SJT4"/>
<comment type="caution">
    <text evidence="1">The sequence shown here is derived from an EMBL/GenBank/DDBJ whole genome shotgun (WGS) entry which is preliminary data.</text>
</comment>
<gene>
    <name evidence="1" type="ORF">Nepgr_014329</name>
</gene>
<proteinExistence type="predicted"/>
<reference evidence="1" key="1">
    <citation type="submission" date="2023-05" db="EMBL/GenBank/DDBJ databases">
        <title>Nepenthes gracilis genome sequencing.</title>
        <authorList>
            <person name="Fukushima K."/>
        </authorList>
    </citation>
    <scope>NUCLEOTIDE SEQUENCE</scope>
    <source>
        <strain evidence="1">SING2019-196</strain>
    </source>
</reference>
<dbReference type="Proteomes" id="UP001279734">
    <property type="component" value="Unassembled WGS sequence"/>
</dbReference>
<evidence type="ECO:0000313" key="2">
    <source>
        <dbReference type="Proteomes" id="UP001279734"/>
    </source>
</evidence>
<sequence length="99" mass="11342">MCGPQLQKLYVSGRAAAELGSFAEFIFQTWQFEFSLNPQQTSEFSFAVSFFFLLIRIHLIGHHFTKFQGFEFVEQTIAAFHLSPAAHDSILQINLLEIL</sequence>
<dbReference type="EMBL" id="BSYO01000012">
    <property type="protein sequence ID" value="GMH12488.1"/>
    <property type="molecule type" value="Genomic_DNA"/>
</dbReference>
<keyword evidence="2" id="KW-1185">Reference proteome</keyword>
<accession>A0AAD3SJT4</accession>
<protein>
    <submittedName>
        <fullName evidence="1">Uncharacterized protein</fullName>
    </submittedName>
</protein>
<evidence type="ECO:0000313" key="1">
    <source>
        <dbReference type="EMBL" id="GMH12488.1"/>
    </source>
</evidence>
<name>A0AAD3SJT4_NEPGR</name>